<dbReference type="AlphaFoldDB" id="A0A0A1W7Y3"/>
<keyword evidence="3" id="KW-1185">Reference proteome</keyword>
<protein>
    <recommendedName>
        <fullName evidence="4">CsbD-like domain-containing protein</fullName>
    </recommendedName>
</protein>
<reference evidence="2 3" key="1">
    <citation type="submission" date="2014-11" db="EMBL/GenBank/DDBJ databases">
        <title>Whole genome shotgun sequence of Sphingomonas parapaucimobilis NBRC 15100.</title>
        <authorList>
            <person name="Katano-Makiyama Y."/>
            <person name="Hosoyama A."/>
            <person name="Hashimoto M."/>
            <person name="Hosoyama Y."/>
            <person name="Noguchi M."/>
            <person name="Numata M."/>
            <person name="Tsuchikane K."/>
            <person name="Hirakata S."/>
            <person name="Uohara A."/>
            <person name="Shimodaira J."/>
            <person name="Ohji S."/>
            <person name="Ichikawa N."/>
            <person name="Kimura A."/>
            <person name="Yamazoe A."/>
            <person name="Fujita N."/>
        </authorList>
    </citation>
    <scope>NUCLEOTIDE SEQUENCE [LARGE SCALE GENOMIC DNA]</scope>
    <source>
        <strain evidence="2 3">NBRC 15100</strain>
    </source>
</reference>
<evidence type="ECO:0000313" key="2">
    <source>
        <dbReference type="EMBL" id="GAM01241.1"/>
    </source>
</evidence>
<gene>
    <name evidence="2" type="ORF">SP5_057_00030</name>
</gene>
<evidence type="ECO:0008006" key="4">
    <source>
        <dbReference type="Google" id="ProtNLM"/>
    </source>
</evidence>
<dbReference type="RefSeq" id="WP_042487607.1">
    <property type="nucleotide sequence ID" value="NZ_BBPI01000057.1"/>
</dbReference>
<evidence type="ECO:0000256" key="1">
    <source>
        <dbReference type="SAM" id="MobiDB-lite"/>
    </source>
</evidence>
<proteinExistence type="predicted"/>
<dbReference type="SUPFAM" id="SSF69047">
    <property type="entry name" value="Hypothetical protein YjbJ"/>
    <property type="match status" value="1"/>
</dbReference>
<organism evidence="2 3">
    <name type="scientific">Sphingomonas parapaucimobilis NBRC 15100</name>
    <dbReference type="NCBI Taxonomy" id="1219049"/>
    <lineage>
        <taxon>Bacteria</taxon>
        <taxon>Pseudomonadati</taxon>
        <taxon>Pseudomonadota</taxon>
        <taxon>Alphaproteobacteria</taxon>
        <taxon>Sphingomonadales</taxon>
        <taxon>Sphingomonadaceae</taxon>
        <taxon>Sphingomonas</taxon>
    </lineage>
</organism>
<comment type="caution">
    <text evidence="2">The sequence shown here is derived from an EMBL/GenBank/DDBJ whole genome shotgun (WGS) entry which is preliminary data.</text>
</comment>
<evidence type="ECO:0000313" key="3">
    <source>
        <dbReference type="Proteomes" id="UP000032305"/>
    </source>
</evidence>
<dbReference type="EMBL" id="BBPI01000057">
    <property type="protein sequence ID" value="GAM01241.1"/>
    <property type="molecule type" value="Genomic_DNA"/>
</dbReference>
<dbReference type="Proteomes" id="UP000032305">
    <property type="component" value="Unassembled WGS sequence"/>
</dbReference>
<accession>A0A0A1W7Y3</accession>
<name>A0A0A1W7Y3_9SPHN</name>
<dbReference type="InterPro" id="IPR036629">
    <property type="entry name" value="YjbJ_sf"/>
</dbReference>
<dbReference type="OrthoDB" id="7582279at2"/>
<feature type="region of interest" description="Disordered" evidence="1">
    <location>
        <begin position="1"/>
        <end position="60"/>
    </location>
</feature>
<feature type="compositionally biased region" description="Basic and acidic residues" evidence="1">
    <location>
        <begin position="1"/>
        <end position="24"/>
    </location>
</feature>
<sequence>MTDKTFKDPVDRVRHAKGAARETIGKLIGDDTAISQGRKEQEAAARPKTAGPAQEPKEQE</sequence>